<dbReference type="InterPro" id="IPR001357">
    <property type="entry name" value="BRCT_dom"/>
</dbReference>
<dbReference type="GO" id="GO:0003677">
    <property type="term" value="F:DNA binding"/>
    <property type="evidence" value="ECO:0007669"/>
    <property type="project" value="InterPro"/>
</dbReference>
<dbReference type="EMBL" id="DF933811">
    <property type="protein sequence ID" value="GAM34606.1"/>
    <property type="molecule type" value="Genomic_DNA"/>
</dbReference>
<sequence length="1419" mass="159105">MEGETVKNKEHPLAGVVLCFTSILPEQRSKLAEIAGQMGAVHKYDLTSDVTHLLVGETNTEKYKFVARERSDVLVLVPEWIEAVRQSWMDGGDTDLHALEQKYRLPTFHGLSICVTGFEDPSYRNYLQETTIANGAEFRKDLTKTVTHLIAQQASGAKYKFATQWSIKVVSAKWFSDSLERGMILDETRYDPLLPPQEQGVGAWNRDQVQVPVKRKTATESSNTRSRKLRRVASTKLGDQNEGIWGDIIGGGFSSSEKFNSVSLDKGASLDSETKEASITQQTKTLNNELLADSPSPDDYEEHISLEQKGFLQGCYFYIHGFSSKQVDILRHHLGVNGANVVQHLNDFSSSNIPKHGNGLYIISSYKTPRSEVPSTDDKGFSCELVTDMWLERCLDANAFISPETHVTSTPFPHMPLNGFEGLKICSTGFAGIDLLHISKMVAVMGAKYEEYLTPNVSVLISNDSQTANTEKIRHALEWEIPVVSADWLWISVQSGKRKVFDPYALHKTGQKKEAKHEQSKCAQDSSEITHKSSLSQSGANADSRTRQTSFAASEKDDPVAGEALSAKPSVSDRQKDSVSSASQLLTEESDIKDKRRTEKAPPEDSGTSVHSHRSFENIESSMNRFLKKARELTRARSTLGSENGTRRRPNLGRTNSSSSRNEFKRTDSRISVSSIDTMNEDGYGSAVSADTDANNPLTAKLSRNLTGQSLSSLLSSSKFTRYIDSPIPENDELPDDENGTPAMTQLNYEDPNAMAAREEIMRLARRGNVDEAHVTEILKQKQAMQPQAVVDEFPQLVDKQGGRMTARRTRRSAGKQRKHDPDYAKGLEDQVELLREEVARLRALIPDFNVAGDDSNILNCDNEQSKSEEDKAHVAPIPRDMSPAISDVSAMMWRMNIDETGESTFIGPSGNFCFPTTHPENTQDNRRSSELCTDNFIRSQEVPYNSVDEAYITNHLIYLFSNFINPIHFFLDNETLVIIQQQSLGPSIALIKYAVLAAASLLSDDTRSKEYGNTMASVFDAAALSVCRDNANVSIVQAFSIMCWRELGLEEHRMAWMYNSMCASMMLHLGLHVSSLHALEESKASTHDELTNLDPSEARLKALWSAVLMDRIATSLTGRNTMVPWRRVRANAFVDAVGPSPTLDEVVFDHHSRLWFIHDQCMEPIYSFEFDTLGKSEQHHLLLEARERLFSFHRSMDVRVQFRRDLTSPTLIILHMSYNMSQMLIHRPYLREAPDSSLYRLSVRSMSTAANNMVKLIREYERIAQFDMAPYFVSHSVMTAAITHLLLATSEESTIRTRSISRFRVCFNCLFAMRTRWIKADRSVSLLRELARRWGVMSALPLQNGFPDPRNVRPTTSLNAVTQNICTSGPLQSMDNAFDASTWADVDPTDFSSYVANIAEFDTTEAGAWDLGRMFDET</sequence>
<feature type="compositionally biased region" description="Basic residues" evidence="3">
    <location>
        <begin position="806"/>
        <end position="819"/>
    </location>
</feature>
<feature type="region of interest" description="Disordered" evidence="3">
    <location>
        <begin position="800"/>
        <end position="825"/>
    </location>
</feature>
<dbReference type="Pfam" id="PF04082">
    <property type="entry name" value="Fungal_trans"/>
    <property type="match status" value="1"/>
</dbReference>
<dbReference type="CDD" id="cd17723">
    <property type="entry name" value="BRCT_Rad4_rpt4"/>
    <property type="match status" value="1"/>
</dbReference>
<feature type="domain" description="BRCT" evidence="4">
    <location>
        <begin position="307"/>
        <end position="408"/>
    </location>
</feature>
<dbReference type="InterPro" id="IPR007219">
    <property type="entry name" value="XnlR_reg_dom"/>
</dbReference>
<dbReference type="GO" id="GO:0006270">
    <property type="term" value="P:DNA replication initiation"/>
    <property type="evidence" value="ECO:0007669"/>
    <property type="project" value="TreeGrafter"/>
</dbReference>
<feature type="compositionally biased region" description="Polar residues" evidence="3">
    <location>
        <begin position="578"/>
        <end position="587"/>
    </location>
</feature>
<evidence type="ECO:0000313" key="5">
    <source>
        <dbReference type="EMBL" id="GAM34606.1"/>
    </source>
</evidence>
<organism evidence="5 6">
    <name type="scientific">Talaromyces pinophilus</name>
    <name type="common">Penicillium pinophilum</name>
    <dbReference type="NCBI Taxonomy" id="128442"/>
    <lineage>
        <taxon>Eukaryota</taxon>
        <taxon>Fungi</taxon>
        <taxon>Dikarya</taxon>
        <taxon>Ascomycota</taxon>
        <taxon>Pezizomycotina</taxon>
        <taxon>Eurotiomycetes</taxon>
        <taxon>Eurotiomycetidae</taxon>
        <taxon>Eurotiales</taxon>
        <taxon>Trichocomaceae</taxon>
        <taxon>Talaromyces</taxon>
        <taxon>Talaromyces sect. Talaromyces</taxon>
    </lineage>
</organism>
<dbReference type="CDD" id="cd17731">
    <property type="entry name" value="BRCT_TopBP1_rpt2_like"/>
    <property type="match status" value="1"/>
</dbReference>
<dbReference type="GO" id="GO:0033314">
    <property type="term" value="P:mitotic DNA replication checkpoint signaling"/>
    <property type="evidence" value="ECO:0007669"/>
    <property type="project" value="TreeGrafter"/>
</dbReference>
<feature type="domain" description="BRCT" evidence="4">
    <location>
        <begin position="8"/>
        <end position="81"/>
    </location>
</feature>
<evidence type="ECO:0000256" key="2">
    <source>
        <dbReference type="ARBA" id="ARBA00023242"/>
    </source>
</evidence>
<dbReference type="GO" id="GO:0008270">
    <property type="term" value="F:zinc ion binding"/>
    <property type="evidence" value="ECO:0007669"/>
    <property type="project" value="InterPro"/>
</dbReference>
<dbReference type="CDD" id="cd12148">
    <property type="entry name" value="fungal_TF_MHR"/>
    <property type="match status" value="1"/>
</dbReference>
<keyword evidence="2" id="KW-0539">Nucleus</keyword>
<feature type="compositionally biased region" description="Basic and acidic residues" evidence="3">
    <location>
        <begin position="511"/>
        <end position="520"/>
    </location>
</feature>
<dbReference type="PANTHER" id="PTHR13561:SF20">
    <property type="entry name" value="DNA TOPOISOMERASE 2-BINDING PROTEIN 1"/>
    <property type="match status" value="1"/>
</dbReference>
<evidence type="ECO:0000256" key="1">
    <source>
        <dbReference type="ARBA" id="ARBA00022737"/>
    </source>
</evidence>
<protein>
    <recommendedName>
        <fullName evidence="4">BRCT domain-containing protein</fullName>
    </recommendedName>
</protein>
<dbReference type="InterPro" id="IPR036420">
    <property type="entry name" value="BRCT_dom_sf"/>
</dbReference>
<evidence type="ECO:0000313" key="6">
    <source>
        <dbReference type="Proteomes" id="UP000053095"/>
    </source>
</evidence>
<dbReference type="PROSITE" id="PS50172">
    <property type="entry name" value="BRCT"/>
    <property type="match status" value="4"/>
</dbReference>
<name>A0A6V8H1B4_TALPI</name>
<feature type="region of interest" description="Disordered" evidence="3">
    <location>
        <begin position="509"/>
        <end position="619"/>
    </location>
</feature>
<feature type="compositionally biased region" description="Basic and acidic residues" evidence="3">
    <location>
        <begin position="590"/>
        <end position="603"/>
    </location>
</feature>
<feature type="domain" description="BRCT" evidence="4">
    <location>
        <begin position="103"/>
        <end position="192"/>
    </location>
</feature>
<feature type="compositionally biased region" description="Polar residues" evidence="3">
    <location>
        <begin position="521"/>
        <end position="552"/>
    </location>
</feature>
<evidence type="ECO:0000259" key="4">
    <source>
        <dbReference type="PROSITE" id="PS50172"/>
    </source>
</evidence>
<dbReference type="Pfam" id="PF12738">
    <property type="entry name" value="PTCB-BRCT"/>
    <property type="match status" value="3"/>
</dbReference>
<dbReference type="PANTHER" id="PTHR13561">
    <property type="entry name" value="DNA REPLICATION REGULATOR DPB11-RELATED"/>
    <property type="match status" value="1"/>
</dbReference>
<dbReference type="SMART" id="SM00292">
    <property type="entry name" value="BRCT"/>
    <property type="match status" value="4"/>
</dbReference>
<accession>A0A6V8H1B4</accession>
<dbReference type="SMART" id="SM00906">
    <property type="entry name" value="Fungal_trans"/>
    <property type="match status" value="1"/>
</dbReference>
<keyword evidence="1" id="KW-0677">Repeat</keyword>
<dbReference type="GO" id="GO:0007095">
    <property type="term" value="P:mitotic G2 DNA damage checkpoint signaling"/>
    <property type="evidence" value="ECO:0007669"/>
    <property type="project" value="TreeGrafter"/>
</dbReference>
<dbReference type="SUPFAM" id="SSF52113">
    <property type="entry name" value="BRCT domain"/>
    <property type="match status" value="4"/>
</dbReference>
<reference evidence="6" key="1">
    <citation type="journal article" date="2015" name="Genome Announc.">
        <title>Draft genome sequence of Talaromyces cellulolyticus strain Y-94, a source of lignocellulosic biomass-degrading enzymes.</title>
        <authorList>
            <person name="Fujii T."/>
            <person name="Koike H."/>
            <person name="Sawayama S."/>
            <person name="Yano S."/>
            <person name="Inoue H."/>
        </authorList>
    </citation>
    <scope>NUCLEOTIDE SEQUENCE [LARGE SCALE GENOMIC DNA]</scope>
    <source>
        <strain evidence="6">Y-94</strain>
    </source>
</reference>
<dbReference type="InterPro" id="IPR059215">
    <property type="entry name" value="BRCT2_TopBP1-like"/>
</dbReference>
<dbReference type="Proteomes" id="UP000053095">
    <property type="component" value="Unassembled WGS sequence"/>
</dbReference>
<dbReference type="GO" id="GO:0006351">
    <property type="term" value="P:DNA-templated transcription"/>
    <property type="evidence" value="ECO:0007669"/>
    <property type="project" value="InterPro"/>
</dbReference>
<dbReference type="Gene3D" id="3.40.50.10190">
    <property type="entry name" value="BRCT domain"/>
    <property type="match status" value="4"/>
</dbReference>
<proteinExistence type="predicted"/>
<gene>
    <name evidence="5" type="ORF">TCE0_015f02289</name>
</gene>
<comment type="caution">
    <text evidence="5">The sequence shown here is derived from an EMBL/GenBank/DDBJ whole genome shotgun (WGS) entry which is preliminary data.</text>
</comment>
<feature type="region of interest" description="Disordered" evidence="3">
    <location>
        <begin position="635"/>
        <end position="677"/>
    </location>
</feature>
<feature type="domain" description="BRCT" evidence="4">
    <location>
        <begin position="415"/>
        <end position="506"/>
    </location>
</feature>
<keyword evidence="6" id="KW-1185">Reference proteome</keyword>
<evidence type="ECO:0000256" key="3">
    <source>
        <dbReference type="SAM" id="MobiDB-lite"/>
    </source>
</evidence>